<comment type="caution">
    <text evidence="1">The sequence shown here is derived from an EMBL/GenBank/DDBJ whole genome shotgun (WGS) entry which is preliminary data.</text>
</comment>
<reference evidence="2" key="1">
    <citation type="submission" date="2017-04" db="EMBL/GenBank/DDBJ databases">
        <title>Function of individual gut microbiota members based on whole genome sequencing of pure cultures obtained from chicken caecum.</title>
        <authorList>
            <person name="Medvecky M."/>
            <person name="Cejkova D."/>
            <person name="Polansky O."/>
            <person name="Karasova D."/>
            <person name="Kubasova T."/>
            <person name="Cizek A."/>
            <person name="Rychlik I."/>
        </authorList>
    </citation>
    <scope>NUCLEOTIDE SEQUENCE [LARGE SCALE GENOMIC DNA]</scope>
    <source>
        <strain evidence="2">An179</strain>
    </source>
</reference>
<sequence length="206" mass="24713">MEICSVCRKPQNQCACTPETKAKWEHQMELYREHEKERIQYVFRNQPDEIPKRMEMLKRRPTYEQCHCFDIDDDIWPIIELLWQKGYGTRYCCAGHAERKMYSMYIMFDLPYFFDFTTEDFGEGWSYTRTKHQALYFSVTSRLMRQLKKTGEDPGEYLEKQRRKLFDFVKKLPQAQVVSASLRLPGTSAGGKIIKIQEENHHDNKK</sequence>
<organism evidence="1 2">
    <name type="scientific">Butyricicoccus pullicaecorum</name>
    <dbReference type="NCBI Taxonomy" id="501571"/>
    <lineage>
        <taxon>Bacteria</taxon>
        <taxon>Bacillati</taxon>
        <taxon>Bacillota</taxon>
        <taxon>Clostridia</taxon>
        <taxon>Eubacteriales</taxon>
        <taxon>Butyricicoccaceae</taxon>
        <taxon>Butyricicoccus</taxon>
    </lineage>
</organism>
<protein>
    <submittedName>
        <fullName evidence="1">Uncharacterized protein</fullName>
    </submittedName>
</protein>
<name>A0A1Y4LMY1_9FIRM</name>
<proteinExistence type="predicted"/>
<evidence type="ECO:0000313" key="1">
    <source>
        <dbReference type="EMBL" id="OUP55512.1"/>
    </source>
</evidence>
<accession>A0A1Y4LMY1</accession>
<gene>
    <name evidence="1" type="ORF">B5F15_14645</name>
</gene>
<dbReference type="EMBL" id="NFKL01000026">
    <property type="protein sequence ID" value="OUP55512.1"/>
    <property type="molecule type" value="Genomic_DNA"/>
</dbReference>
<dbReference type="AlphaFoldDB" id="A0A1Y4LMY1"/>
<dbReference type="Proteomes" id="UP000195326">
    <property type="component" value="Unassembled WGS sequence"/>
</dbReference>
<evidence type="ECO:0000313" key="2">
    <source>
        <dbReference type="Proteomes" id="UP000195326"/>
    </source>
</evidence>